<evidence type="ECO:0000259" key="4">
    <source>
        <dbReference type="Pfam" id="PF20772"/>
    </source>
</evidence>
<dbReference type="InterPro" id="IPR029072">
    <property type="entry name" value="YebC-like"/>
</dbReference>
<dbReference type="HAMAP" id="MF_00693">
    <property type="entry name" value="Transcrip_reg_TACO1"/>
    <property type="match status" value="1"/>
</dbReference>
<comment type="similarity">
    <text evidence="1">Belongs to the TACO1 family.</text>
</comment>
<protein>
    <recommendedName>
        <fullName evidence="7">Transcriptional regulator</fullName>
    </recommendedName>
</protein>
<reference evidence="5 6" key="1">
    <citation type="journal article" date="2014" name="Genome Biol. Evol.">
        <title>The secreted proteins of Achlya hypogyna and Thraustotheca clavata identify the ancestral oomycete secretome and reveal gene acquisitions by horizontal gene transfer.</title>
        <authorList>
            <person name="Misner I."/>
            <person name="Blouin N."/>
            <person name="Leonard G."/>
            <person name="Richards T.A."/>
            <person name="Lane C.E."/>
        </authorList>
    </citation>
    <scope>NUCLEOTIDE SEQUENCE [LARGE SCALE GENOMIC DNA]</scope>
    <source>
        <strain evidence="5 6">ATCC 48635</strain>
    </source>
</reference>
<comment type="caution">
    <text evidence="5">The sequence shown here is derived from an EMBL/GenBank/DDBJ whole genome shotgun (WGS) entry which is preliminary data.</text>
</comment>
<dbReference type="Proteomes" id="UP000243579">
    <property type="component" value="Unassembled WGS sequence"/>
</dbReference>
<proteinExistence type="inferred from homology"/>
<dbReference type="InterPro" id="IPR017856">
    <property type="entry name" value="Integrase-like_N"/>
</dbReference>
<dbReference type="PANTHER" id="PTHR12532">
    <property type="entry name" value="TRANSLATIONAL ACTIVATOR OF CYTOCHROME C OXIDASE 1"/>
    <property type="match status" value="1"/>
</dbReference>
<dbReference type="EMBL" id="JNBR01000618">
    <property type="protein sequence ID" value="OQR90513.1"/>
    <property type="molecule type" value="Genomic_DNA"/>
</dbReference>
<evidence type="ECO:0000313" key="5">
    <source>
        <dbReference type="EMBL" id="OQR90513.1"/>
    </source>
</evidence>
<feature type="region of interest" description="Disordered" evidence="2">
    <location>
        <begin position="20"/>
        <end position="44"/>
    </location>
</feature>
<dbReference type="Gene3D" id="1.10.10.200">
    <property type="match status" value="1"/>
</dbReference>
<dbReference type="GO" id="GO:0005737">
    <property type="term" value="C:cytoplasm"/>
    <property type="evidence" value="ECO:0007669"/>
    <property type="project" value="UniProtKB-ARBA"/>
</dbReference>
<evidence type="ECO:0000256" key="1">
    <source>
        <dbReference type="ARBA" id="ARBA00008724"/>
    </source>
</evidence>
<name>A0A1V9YY00_ACHHY</name>
<feature type="domain" description="TACO1/YebC-like N-terminal" evidence="4">
    <location>
        <begin position="41"/>
        <end position="105"/>
    </location>
</feature>
<dbReference type="STRING" id="1202772.A0A1V9YY00"/>
<gene>
    <name evidence="5" type="ORF">ACHHYP_05461</name>
</gene>
<dbReference type="Gene3D" id="3.30.70.980">
    <property type="match status" value="2"/>
</dbReference>
<feature type="domain" description="TACO1/YebC-like second and third" evidence="3">
    <location>
        <begin position="114"/>
        <end position="279"/>
    </location>
</feature>
<dbReference type="AlphaFoldDB" id="A0A1V9YY00"/>
<dbReference type="InterPro" id="IPR049083">
    <property type="entry name" value="TACO1_YebC_N"/>
</dbReference>
<dbReference type="PANTHER" id="PTHR12532:SF0">
    <property type="entry name" value="TRANSLATIONAL ACTIVATOR OF CYTOCHROME C OXIDASE 1"/>
    <property type="match status" value="1"/>
</dbReference>
<evidence type="ECO:0000259" key="3">
    <source>
        <dbReference type="Pfam" id="PF01709"/>
    </source>
</evidence>
<dbReference type="SUPFAM" id="SSF75625">
    <property type="entry name" value="YebC-like"/>
    <property type="match status" value="1"/>
</dbReference>
<dbReference type="InterPro" id="IPR048300">
    <property type="entry name" value="TACO1_YebC-like_2nd/3rd_dom"/>
</dbReference>
<evidence type="ECO:0000313" key="6">
    <source>
        <dbReference type="Proteomes" id="UP000243579"/>
    </source>
</evidence>
<organism evidence="5 6">
    <name type="scientific">Achlya hypogyna</name>
    <name type="common">Oomycete</name>
    <name type="synonym">Protoachlya hypogyna</name>
    <dbReference type="NCBI Taxonomy" id="1202772"/>
    <lineage>
        <taxon>Eukaryota</taxon>
        <taxon>Sar</taxon>
        <taxon>Stramenopiles</taxon>
        <taxon>Oomycota</taxon>
        <taxon>Saprolegniomycetes</taxon>
        <taxon>Saprolegniales</taxon>
        <taxon>Achlyaceae</taxon>
        <taxon>Achlya</taxon>
    </lineage>
</organism>
<keyword evidence="6" id="KW-1185">Reference proteome</keyword>
<dbReference type="Pfam" id="PF01709">
    <property type="entry name" value="Transcrip_reg"/>
    <property type="match status" value="1"/>
</dbReference>
<evidence type="ECO:0008006" key="7">
    <source>
        <dbReference type="Google" id="ProtNLM"/>
    </source>
</evidence>
<accession>A0A1V9YY00</accession>
<dbReference type="OrthoDB" id="2017544at2759"/>
<sequence length="282" mass="30984">MLARVSKQVSKRSMALLPGCSMLPTPSISDGQRRHMGRGPTIQGKKSLTDAKRTLLFGKLAKELMVTSKLTNGDTNNIRLASVISKAKAANMPRDKIEYAVKRGVEGKSGVITETVVYEATGPHGSALMIEALTDNRKRTAPALRHILSKHNGSLGANGSVAWMFERKGYFEIQKPGPEEVSTLEWDEENVMNLAIDAGVDDVEYRDTMAQLRQLMCESSELAAVRTNLMDAGIVPQVCELIYSPKEYLVLEGDAKAEFDTLLEALNGDEDVNEVYHNVDED</sequence>
<evidence type="ECO:0000256" key="2">
    <source>
        <dbReference type="SAM" id="MobiDB-lite"/>
    </source>
</evidence>
<dbReference type="Pfam" id="PF20772">
    <property type="entry name" value="TACO1_YebC_N"/>
    <property type="match status" value="1"/>
</dbReference>
<dbReference type="InterPro" id="IPR026564">
    <property type="entry name" value="Transcrip_reg_TACO1-like_dom3"/>
</dbReference>
<dbReference type="InterPro" id="IPR002876">
    <property type="entry name" value="Transcrip_reg_TACO1-like"/>
</dbReference>